<gene>
    <name evidence="2" type="ORF">IMZ08_16605</name>
</gene>
<keyword evidence="3" id="KW-1185">Reference proteome</keyword>
<dbReference type="InterPro" id="IPR029063">
    <property type="entry name" value="SAM-dependent_MTases_sf"/>
</dbReference>
<dbReference type="GO" id="GO:0008168">
    <property type="term" value="F:methyltransferase activity"/>
    <property type="evidence" value="ECO:0007669"/>
    <property type="project" value="UniProtKB-KW"/>
</dbReference>
<dbReference type="Proteomes" id="UP001516662">
    <property type="component" value="Unassembled WGS sequence"/>
</dbReference>
<proteinExistence type="predicted"/>
<sequence length="252" mass="28348">MSTDNEIAWNQNNYLALLNRYGNPTDIVGKIKENPKWRLHPFYKYMSDINGKSVVHLMGSNGIKGIAMALLGGNVTVVDFSKENERFAMELAEAADVSLNYVVEDILRVQDKLPGESADIVLMELGVLHYFIDLIPLASVISKLLKAGGTFILHEFHPVSTKLITSAGKKHKVTGNYFEPSIKEGNVAFTKHMPTEEQSSLTKVYQRQWTLGEIITSFAREGLYVEILEEEPNHKLHDIGLPKTFTMVARKR</sequence>
<dbReference type="Gene3D" id="3.40.50.150">
    <property type="entry name" value="Vaccinia Virus protein VP39"/>
    <property type="match status" value="1"/>
</dbReference>
<dbReference type="GO" id="GO:0032259">
    <property type="term" value="P:methylation"/>
    <property type="evidence" value="ECO:0007669"/>
    <property type="project" value="UniProtKB-KW"/>
</dbReference>
<comment type="caution">
    <text evidence="2">The sequence shown here is derived from an EMBL/GenBank/DDBJ whole genome shotgun (WGS) entry which is preliminary data.</text>
</comment>
<evidence type="ECO:0000313" key="2">
    <source>
        <dbReference type="EMBL" id="MBE4909665.1"/>
    </source>
</evidence>
<keyword evidence="2" id="KW-0808">Transferase</keyword>
<organism evidence="2 3">
    <name type="scientific">Litchfieldia luteola</name>
    <dbReference type="NCBI Taxonomy" id="682179"/>
    <lineage>
        <taxon>Bacteria</taxon>
        <taxon>Bacillati</taxon>
        <taxon>Bacillota</taxon>
        <taxon>Bacilli</taxon>
        <taxon>Bacillales</taxon>
        <taxon>Bacillaceae</taxon>
        <taxon>Litchfieldia</taxon>
    </lineage>
</organism>
<dbReference type="SUPFAM" id="SSF53335">
    <property type="entry name" value="S-adenosyl-L-methionine-dependent methyltransferases"/>
    <property type="match status" value="1"/>
</dbReference>
<protein>
    <submittedName>
        <fullName evidence="2">Methyltransferase domain-containing protein</fullName>
    </submittedName>
</protein>
<dbReference type="Pfam" id="PF08241">
    <property type="entry name" value="Methyltransf_11"/>
    <property type="match status" value="1"/>
</dbReference>
<dbReference type="EMBL" id="JADCLJ010000023">
    <property type="protein sequence ID" value="MBE4909665.1"/>
    <property type="molecule type" value="Genomic_DNA"/>
</dbReference>
<name>A0ABR9QMD1_9BACI</name>
<accession>A0ABR9QMD1</accession>
<feature type="domain" description="Methyltransferase type 11" evidence="1">
    <location>
        <begin position="67"/>
        <end position="153"/>
    </location>
</feature>
<reference evidence="2 3" key="1">
    <citation type="submission" date="2020-10" db="EMBL/GenBank/DDBJ databases">
        <title>Bacillus sp. HD4P25, an endophyte from a halophyte.</title>
        <authorList>
            <person name="Sun J.-Q."/>
        </authorList>
    </citation>
    <scope>NUCLEOTIDE SEQUENCE [LARGE SCALE GENOMIC DNA]</scope>
    <source>
        <strain evidence="2 3">YIM 93174</strain>
    </source>
</reference>
<evidence type="ECO:0000313" key="3">
    <source>
        <dbReference type="Proteomes" id="UP001516662"/>
    </source>
</evidence>
<evidence type="ECO:0000259" key="1">
    <source>
        <dbReference type="Pfam" id="PF08241"/>
    </source>
</evidence>
<dbReference type="InterPro" id="IPR013216">
    <property type="entry name" value="Methyltransf_11"/>
</dbReference>
<dbReference type="CDD" id="cd02440">
    <property type="entry name" value="AdoMet_MTases"/>
    <property type="match status" value="1"/>
</dbReference>
<keyword evidence="2" id="KW-0489">Methyltransferase</keyword>